<keyword evidence="4 13" id="KW-0808">Transferase</keyword>
<dbReference type="Gene3D" id="3.40.1380.20">
    <property type="entry name" value="Pyruvate kinase, C-terminal domain"/>
    <property type="match status" value="1"/>
</dbReference>
<evidence type="ECO:0000256" key="6">
    <source>
        <dbReference type="ARBA" id="ARBA00022741"/>
    </source>
</evidence>
<dbReference type="Pfam" id="PF00224">
    <property type="entry name" value="PK"/>
    <property type="match status" value="1"/>
</dbReference>
<dbReference type="UniPathway" id="UPA00109">
    <property type="reaction ID" value="UER00188"/>
</dbReference>
<dbReference type="InterPro" id="IPR015793">
    <property type="entry name" value="Pyrv_Knase_brl"/>
</dbReference>
<keyword evidence="6" id="KW-0547">Nucleotide-binding</keyword>
<dbReference type="InterPro" id="IPR015813">
    <property type="entry name" value="Pyrv/PenolPyrv_kinase-like_dom"/>
</dbReference>
<keyword evidence="9 13" id="KW-0460">Magnesium</keyword>
<dbReference type="InterPro" id="IPR011037">
    <property type="entry name" value="Pyrv_Knase-like_insert_dom_sf"/>
</dbReference>
<organism evidence="16 17">
    <name type="scientific">Candidatus Roizmanbacteria bacterium GW2011_GWA2_36_23</name>
    <dbReference type="NCBI Taxonomy" id="1618480"/>
    <lineage>
        <taxon>Bacteria</taxon>
        <taxon>Candidatus Roizmaniibacteriota</taxon>
    </lineage>
</organism>
<comment type="pathway">
    <text evidence="1 13">Carbohydrate degradation; glycolysis; pyruvate from D-glyceraldehyde 3-phosphate: step 5/5.</text>
</comment>
<dbReference type="GO" id="GO:0004743">
    <property type="term" value="F:pyruvate kinase activity"/>
    <property type="evidence" value="ECO:0007669"/>
    <property type="project" value="UniProtKB-UniRule"/>
</dbReference>
<dbReference type="SUPFAM" id="SSF52935">
    <property type="entry name" value="PK C-terminal domain-like"/>
    <property type="match status" value="1"/>
</dbReference>
<dbReference type="Proteomes" id="UP000034344">
    <property type="component" value="Unassembled WGS sequence"/>
</dbReference>
<dbReference type="SUPFAM" id="SSF51621">
    <property type="entry name" value="Phosphoenolpyruvate/pyruvate domain"/>
    <property type="match status" value="1"/>
</dbReference>
<dbReference type="GO" id="GO:0005524">
    <property type="term" value="F:ATP binding"/>
    <property type="evidence" value="ECO:0007669"/>
    <property type="project" value="UniProtKB-KW"/>
</dbReference>
<dbReference type="InterPro" id="IPR036918">
    <property type="entry name" value="Pyrv_Knase_C_sf"/>
</dbReference>
<feature type="domain" description="Pyruvate kinase C-terminal" evidence="15">
    <location>
        <begin position="365"/>
        <end position="474"/>
    </location>
</feature>
<comment type="catalytic activity">
    <reaction evidence="13">
        <text>pyruvate + ATP = phosphoenolpyruvate + ADP + H(+)</text>
        <dbReference type="Rhea" id="RHEA:18157"/>
        <dbReference type="ChEBI" id="CHEBI:15361"/>
        <dbReference type="ChEBI" id="CHEBI:15378"/>
        <dbReference type="ChEBI" id="CHEBI:30616"/>
        <dbReference type="ChEBI" id="CHEBI:58702"/>
        <dbReference type="ChEBI" id="CHEBI:456216"/>
        <dbReference type="EC" id="2.7.1.40"/>
    </reaction>
</comment>
<evidence type="ECO:0000256" key="7">
    <source>
        <dbReference type="ARBA" id="ARBA00022777"/>
    </source>
</evidence>
<dbReference type="GO" id="GO:0016301">
    <property type="term" value="F:kinase activity"/>
    <property type="evidence" value="ECO:0007669"/>
    <property type="project" value="UniProtKB-KW"/>
</dbReference>
<dbReference type="PRINTS" id="PR01050">
    <property type="entry name" value="PYRUVTKNASE"/>
</dbReference>
<dbReference type="InterPro" id="IPR015806">
    <property type="entry name" value="Pyrv_Knase_insert_dom_sf"/>
</dbReference>
<proteinExistence type="inferred from homology"/>
<evidence type="ECO:0000256" key="8">
    <source>
        <dbReference type="ARBA" id="ARBA00022840"/>
    </source>
</evidence>
<dbReference type="EMBL" id="LBRS01000004">
    <property type="protein sequence ID" value="KKQ01754.1"/>
    <property type="molecule type" value="Genomic_DNA"/>
</dbReference>
<sequence length="476" mass="53928">MDKLTKIIATIGPSCDSNSQIEELVKAGVDLFRFNFKHNTIEWHNERIKRVNSVAKKLNKPIGTLIDLQGPEIRINMPYEEISIKKNELLVFGREVFEKKVKGISISHPEIIPHLKEGQKVLAEDGSFIFFIKRQKDKLYLQSQSQGILKNRKNFNIPGADFPFPVLVDRDFEGLKLAQRNAIDYVALSFVRSADDISVLRSEMKKFKLHAKIIAKIETERALSDLDNIIDNSDGIMVARGDLGVERPIEEVPYYQKMIIKNSIKRGIPVITATQMLQSMIDRPFPTRAEISDIANATYDLTDGVMLSGETAIGKYATEAVKIMSKTIAFNEQKNIVDSRKRFNFSLEDQEATLCDTAYGLYLLYRALNKKIAGFLVFTNTGKTISLLARYRPLLPIYAFTPSRDDCESLTIYFGVKALYKKGIINRGEVEKEDIEKVVRYLESEKIVSKGAILIVLHGDRWNVEGGTSTIKIVHV</sequence>
<feature type="domain" description="Pyruvate kinase barrel" evidence="14">
    <location>
        <begin position="4"/>
        <end position="321"/>
    </location>
</feature>
<dbReference type="GO" id="GO:0000287">
    <property type="term" value="F:magnesium ion binding"/>
    <property type="evidence" value="ECO:0007669"/>
    <property type="project" value="UniProtKB-UniRule"/>
</dbReference>
<evidence type="ECO:0000256" key="9">
    <source>
        <dbReference type="ARBA" id="ARBA00022842"/>
    </source>
</evidence>
<dbReference type="Gene3D" id="3.20.20.60">
    <property type="entry name" value="Phosphoenolpyruvate-binding domains"/>
    <property type="match status" value="1"/>
</dbReference>
<evidence type="ECO:0000256" key="1">
    <source>
        <dbReference type="ARBA" id="ARBA00004997"/>
    </source>
</evidence>
<comment type="caution">
    <text evidence="16">The sequence shown here is derived from an EMBL/GenBank/DDBJ whole genome shotgun (WGS) entry which is preliminary data.</text>
</comment>
<dbReference type="EC" id="2.7.1.40" evidence="3 12"/>
<evidence type="ECO:0000259" key="14">
    <source>
        <dbReference type="Pfam" id="PF00224"/>
    </source>
</evidence>
<evidence type="ECO:0000256" key="4">
    <source>
        <dbReference type="ARBA" id="ARBA00022679"/>
    </source>
</evidence>
<protein>
    <recommendedName>
        <fullName evidence="3 12">Pyruvate kinase</fullName>
        <ecNumber evidence="3 12">2.7.1.40</ecNumber>
    </recommendedName>
</protein>
<dbReference type="STRING" id="1618480.US11_C0004G0024"/>
<reference evidence="16 17" key="1">
    <citation type="journal article" date="2015" name="Nature">
        <title>rRNA introns, odd ribosomes, and small enigmatic genomes across a large radiation of phyla.</title>
        <authorList>
            <person name="Brown C.T."/>
            <person name="Hug L.A."/>
            <person name="Thomas B.C."/>
            <person name="Sharon I."/>
            <person name="Castelle C.J."/>
            <person name="Singh A."/>
            <person name="Wilkins M.J."/>
            <person name="Williams K.H."/>
            <person name="Banfield J.F."/>
        </authorList>
    </citation>
    <scope>NUCLEOTIDE SEQUENCE [LARGE SCALE GENOMIC DNA]</scope>
</reference>
<dbReference type="AlphaFoldDB" id="A0A0G0GPN9"/>
<keyword evidence="8" id="KW-0067">ATP-binding</keyword>
<dbReference type="SUPFAM" id="SSF50800">
    <property type="entry name" value="PK beta-barrel domain-like"/>
    <property type="match status" value="1"/>
</dbReference>
<keyword evidence="11 16" id="KW-0670">Pyruvate</keyword>
<dbReference type="NCBIfam" id="NF004491">
    <property type="entry name" value="PRK05826.1"/>
    <property type="match status" value="1"/>
</dbReference>
<accession>A0A0G0GPN9</accession>
<evidence type="ECO:0000256" key="12">
    <source>
        <dbReference type="NCBIfam" id="TIGR01064"/>
    </source>
</evidence>
<evidence type="ECO:0000259" key="15">
    <source>
        <dbReference type="Pfam" id="PF02887"/>
    </source>
</evidence>
<evidence type="ECO:0000256" key="10">
    <source>
        <dbReference type="ARBA" id="ARBA00023152"/>
    </source>
</evidence>
<evidence type="ECO:0000313" key="17">
    <source>
        <dbReference type="Proteomes" id="UP000034344"/>
    </source>
</evidence>
<dbReference type="NCBIfam" id="TIGR01064">
    <property type="entry name" value="pyruv_kin"/>
    <property type="match status" value="1"/>
</dbReference>
<dbReference type="InterPro" id="IPR015795">
    <property type="entry name" value="Pyrv_Knase_C"/>
</dbReference>
<keyword evidence="5" id="KW-0479">Metal-binding</keyword>
<dbReference type="PANTHER" id="PTHR11817">
    <property type="entry name" value="PYRUVATE KINASE"/>
    <property type="match status" value="1"/>
</dbReference>
<dbReference type="PATRIC" id="fig|1618480.3.peg.335"/>
<dbReference type="GO" id="GO:0030955">
    <property type="term" value="F:potassium ion binding"/>
    <property type="evidence" value="ECO:0007669"/>
    <property type="project" value="UniProtKB-UniRule"/>
</dbReference>
<keyword evidence="10 13" id="KW-0324">Glycolysis</keyword>
<keyword evidence="7 13" id="KW-0418">Kinase</keyword>
<name>A0A0G0GPN9_9BACT</name>
<evidence type="ECO:0000256" key="3">
    <source>
        <dbReference type="ARBA" id="ARBA00012142"/>
    </source>
</evidence>
<gene>
    <name evidence="16" type="ORF">US11_C0004G0024</name>
</gene>
<evidence type="ECO:0000256" key="11">
    <source>
        <dbReference type="ARBA" id="ARBA00023317"/>
    </source>
</evidence>
<comment type="similarity">
    <text evidence="2 13">Belongs to the pyruvate kinase family.</text>
</comment>
<dbReference type="InterPro" id="IPR040442">
    <property type="entry name" value="Pyrv_kinase-like_dom_sf"/>
</dbReference>
<dbReference type="InterPro" id="IPR001697">
    <property type="entry name" value="Pyr_Knase"/>
</dbReference>
<evidence type="ECO:0000256" key="13">
    <source>
        <dbReference type="RuleBase" id="RU000504"/>
    </source>
</evidence>
<dbReference type="Pfam" id="PF02887">
    <property type="entry name" value="PK_C"/>
    <property type="match status" value="1"/>
</dbReference>
<evidence type="ECO:0000313" key="16">
    <source>
        <dbReference type="EMBL" id="KKQ01754.1"/>
    </source>
</evidence>
<evidence type="ECO:0000256" key="5">
    <source>
        <dbReference type="ARBA" id="ARBA00022723"/>
    </source>
</evidence>
<dbReference type="Gene3D" id="2.40.33.10">
    <property type="entry name" value="PK beta-barrel domain-like"/>
    <property type="match status" value="1"/>
</dbReference>
<evidence type="ECO:0000256" key="2">
    <source>
        <dbReference type="ARBA" id="ARBA00008663"/>
    </source>
</evidence>